<comment type="caution">
    <text evidence="1">The sequence shown here is derived from an EMBL/GenBank/DDBJ whole genome shotgun (WGS) entry which is preliminary data.</text>
</comment>
<evidence type="ECO:0000313" key="1">
    <source>
        <dbReference type="EMBL" id="GFS84292.1"/>
    </source>
</evidence>
<sequence length="109" mass="12868">MLDTDWSVRKIAHHLSCSGFTVKDMLEPLVTRQVCNTAIRLRMHTTDQYDQYYRKLSHHMTHSQSVFCLIVHLYIGKNSHYRALCQSISSQGAWLKDFCCHCVRYVYCH</sequence>
<protein>
    <submittedName>
        <fullName evidence="1">Uncharacterized protein</fullName>
    </submittedName>
</protein>
<evidence type="ECO:0000313" key="2">
    <source>
        <dbReference type="Proteomes" id="UP000887013"/>
    </source>
</evidence>
<keyword evidence="2" id="KW-1185">Reference proteome</keyword>
<dbReference type="AlphaFoldDB" id="A0A8X6MYL2"/>
<proteinExistence type="predicted"/>
<dbReference type="Proteomes" id="UP000887013">
    <property type="component" value="Unassembled WGS sequence"/>
</dbReference>
<organism evidence="1 2">
    <name type="scientific">Nephila pilipes</name>
    <name type="common">Giant wood spider</name>
    <name type="synonym">Nephila maculata</name>
    <dbReference type="NCBI Taxonomy" id="299642"/>
    <lineage>
        <taxon>Eukaryota</taxon>
        <taxon>Metazoa</taxon>
        <taxon>Ecdysozoa</taxon>
        <taxon>Arthropoda</taxon>
        <taxon>Chelicerata</taxon>
        <taxon>Arachnida</taxon>
        <taxon>Araneae</taxon>
        <taxon>Araneomorphae</taxon>
        <taxon>Entelegynae</taxon>
        <taxon>Araneoidea</taxon>
        <taxon>Nephilidae</taxon>
        <taxon>Nephila</taxon>
    </lineage>
</organism>
<accession>A0A8X6MYL2</accession>
<name>A0A8X6MYL2_NEPPI</name>
<reference evidence="1" key="1">
    <citation type="submission" date="2020-08" db="EMBL/GenBank/DDBJ databases">
        <title>Multicomponent nature underlies the extraordinary mechanical properties of spider dragline silk.</title>
        <authorList>
            <person name="Kono N."/>
            <person name="Nakamura H."/>
            <person name="Mori M."/>
            <person name="Yoshida Y."/>
            <person name="Ohtoshi R."/>
            <person name="Malay A.D."/>
            <person name="Moran D.A.P."/>
            <person name="Tomita M."/>
            <person name="Numata K."/>
            <person name="Arakawa K."/>
        </authorList>
    </citation>
    <scope>NUCLEOTIDE SEQUENCE</scope>
</reference>
<gene>
    <name evidence="1" type="ORF">NPIL_430431</name>
</gene>
<dbReference type="EMBL" id="BMAW01003556">
    <property type="protein sequence ID" value="GFS84292.1"/>
    <property type="molecule type" value="Genomic_DNA"/>
</dbReference>